<evidence type="ECO:0000256" key="2">
    <source>
        <dbReference type="ARBA" id="ARBA00010701"/>
    </source>
</evidence>
<evidence type="ECO:0000313" key="7">
    <source>
        <dbReference type="EMBL" id="JAG55981.1"/>
    </source>
</evidence>
<evidence type="ECO:0000256" key="5">
    <source>
        <dbReference type="SAM" id="Phobius"/>
    </source>
</evidence>
<keyword evidence="5" id="KW-0472">Membrane</keyword>
<dbReference type="PANTHER" id="PTHR11610">
    <property type="entry name" value="LIPASE"/>
    <property type="match status" value="1"/>
</dbReference>
<organism evidence="7">
    <name type="scientific">Lygus hesperus</name>
    <name type="common">Western plant bug</name>
    <dbReference type="NCBI Taxonomy" id="30085"/>
    <lineage>
        <taxon>Eukaryota</taxon>
        <taxon>Metazoa</taxon>
        <taxon>Ecdysozoa</taxon>
        <taxon>Arthropoda</taxon>
        <taxon>Hexapoda</taxon>
        <taxon>Insecta</taxon>
        <taxon>Pterygota</taxon>
        <taxon>Neoptera</taxon>
        <taxon>Paraneoptera</taxon>
        <taxon>Hemiptera</taxon>
        <taxon>Heteroptera</taxon>
        <taxon>Panheteroptera</taxon>
        <taxon>Cimicomorpha</taxon>
        <taxon>Miridae</taxon>
        <taxon>Mirini</taxon>
        <taxon>Lygus</taxon>
    </lineage>
</organism>
<sequence>GKNECDRMTQSFHAFGMIFLFCVIHFCFGLSATIPEVNFYLVTRGEALRYEKVRGSLGDTPGFSEVSKSTVVLLHGLGSSYDSECNEKIAEGLLERKHINIVAVEYASAVEGPGYDSAAKNTNAIGDAVGEFLLSSQKDGSISLATTTLIGFSLGAHVAGVAGYRIRESSGYLKRIIGLDPARPAFVNLPLESRLDRSDAAYVMIIHTAAGFLGMEDAIGHADFYPNGGREVQPRCVGNNLHSPWRVLVAVVCSHAAACDYLAESIVNPYFIAEKCSSWEDYQNGRCRTHEKAFMGFDTDSSSEGTYFLKTDLKSSRGSPDGEAFEVVDVNTLSETDEDRILSQYHWYPRSTASLSSPSTILFSMISVVALRIGM</sequence>
<reference evidence="7" key="1">
    <citation type="submission" date="2014-09" db="EMBL/GenBank/DDBJ databases">
        <authorList>
            <person name="Magalhaes I.L.F."/>
            <person name="Oliveira U."/>
            <person name="Santos F.R."/>
            <person name="Vidigal T.H.D.A."/>
            <person name="Brescovit A.D."/>
            <person name="Santos A.J."/>
        </authorList>
    </citation>
    <scope>NUCLEOTIDE SEQUENCE</scope>
</reference>
<evidence type="ECO:0000256" key="3">
    <source>
        <dbReference type="ARBA" id="ARBA00022525"/>
    </source>
</evidence>
<dbReference type="PRINTS" id="PR00821">
    <property type="entry name" value="TAGLIPASE"/>
</dbReference>
<protein>
    <recommendedName>
        <fullName evidence="6">Lipase domain-containing protein</fullName>
    </recommendedName>
</protein>
<evidence type="ECO:0000259" key="6">
    <source>
        <dbReference type="Pfam" id="PF00151"/>
    </source>
</evidence>
<name>A0A0K8SS21_LYGHE</name>
<dbReference type="Gene3D" id="3.40.50.1820">
    <property type="entry name" value="alpha/beta hydrolase"/>
    <property type="match status" value="1"/>
</dbReference>
<dbReference type="InterPro" id="IPR013818">
    <property type="entry name" value="Lipase"/>
</dbReference>
<keyword evidence="5" id="KW-0812">Transmembrane</keyword>
<dbReference type="GO" id="GO:0005615">
    <property type="term" value="C:extracellular space"/>
    <property type="evidence" value="ECO:0007669"/>
    <property type="project" value="TreeGrafter"/>
</dbReference>
<keyword evidence="5" id="KW-1133">Transmembrane helix</keyword>
<accession>A0A0K8SS21</accession>
<dbReference type="PANTHER" id="PTHR11610:SF173">
    <property type="entry name" value="LIPASE DOMAIN-CONTAINING PROTEIN-RELATED"/>
    <property type="match status" value="1"/>
</dbReference>
<comment type="subcellular location">
    <subcellularLocation>
        <location evidence="1">Secreted</location>
    </subcellularLocation>
</comment>
<proteinExistence type="inferred from homology"/>
<keyword evidence="3" id="KW-0964">Secreted</keyword>
<dbReference type="GO" id="GO:0016042">
    <property type="term" value="P:lipid catabolic process"/>
    <property type="evidence" value="ECO:0007669"/>
    <property type="project" value="TreeGrafter"/>
</dbReference>
<dbReference type="AlphaFoldDB" id="A0A0K8SS21"/>
<evidence type="ECO:0000256" key="4">
    <source>
        <dbReference type="RuleBase" id="RU004262"/>
    </source>
</evidence>
<feature type="non-terminal residue" evidence="7">
    <location>
        <position position="1"/>
    </location>
</feature>
<dbReference type="GO" id="GO:0017171">
    <property type="term" value="F:serine hydrolase activity"/>
    <property type="evidence" value="ECO:0007669"/>
    <property type="project" value="TreeGrafter"/>
</dbReference>
<dbReference type="SUPFAM" id="SSF53474">
    <property type="entry name" value="alpha/beta-Hydrolases"/>
    <property type="match status" value="1"/>
</dbReference>
<dbReference type="InterPro" id="IPR000734">
    <property type="entry name" value="TAG_lipase"/>
</dbReference>
<evidence type="ECO:0000256" key="1">
    <source>
        <dbReference type="ARBA" id="ARBA00004613"/>
    </source>
</evidence>
<dbReference type="InterPro" id="IPR029058">
    <property type="entry name" value="AB_hydrolase_fold"/>
</dbReference>
<feature type="domain" description="Lipase" evidence="6">
    <location>
        <begin position="35"/>
        <end position="314"/>
    </location>
</feature>
<comment type="similarity">
    <text evidence="2 4">Belongs to the AB hydrolase superfamily. Lipase family.</text>
</comment>
<dbReference type="GO" id="GO:0016298">
    <property type="term" value="F:lipase activity"/>
    <property type="evidence" value="ECO:0007669"/>
    <property type="project" value="InterPro"/>
</dbReference>
<feature type="transmembrane region" description="Helical" evidence="5">
    <location>
        <begin position="12"/>
        <end position="34"/>
    </location>
</feature>
<dbReference type="Pfam" id="PF00151">
    <property type="entry name" value="Lipase"/>
    <property type="match status" value="1"/>
</dbReference>
<dbReference type="EMBL" id="GBRD01009843">
    <property type="protein sequence ID" value="JAG55981.1"/>
    <property type="molecule type" value="Transcribed_RNA"/>
</dbReference>